<dbReference type="InterPro" id="IPR039361">
    <property type="entry name" value="Cyclin"/>
</dbReference>
<gene>
    <name evidence="7" type="ORF">SteCoe_38344</name>
</gene>
<dbReference type="GO" id="GO:0016538">
    <property type="term" value="F:cyclin-dependent protein serine/threonine kinase regulator activity"/>
    <property type="evidence" value="ECO:0007669"/>
    <property type="project" value="InterPro"/>
</dbReference>
<comment type="similarity">
    <text evidence="4">Belongs to the cyclin family.</text>
</comment>
<protein>
    <submittedName>
        <fullName evidence="7">Uncharacterized protein</fullName>
    </submittedName>
</protein>
<reference evidence="7 8" key="1">
    <citation type="submission" date="2016-11" db="EMBL/GenBank/DDBJ databases">
        <title>The macronuclear genome of Stentor coeruleus: a giant cell with tiny introns.</title>
        <authorList>
            <person name="Slabodnick M."/>
            <person name="Ruby J.G."/>
            <person name="Reiff S.B."/>
            <person name="Swart E.C."/>
            <person name="Gosai S."/>
            <person name="Prabakaran S."/>
            <person name="Witkowska E."/>
            <person name="Larue G.E."/>
            <person name="Fisher S."/>
            <person name="Freeman R.M."/>
            <person name="Gunawardena J."/>
            <person name="Chu W."/>
            <person name="Stover N.A."/>
            <person name="Gregory B.D."/>
            <person name="Nowacki M."/>
            <person name="Derisi J."/>
            <person name="Roy S.W."/>
            <person name="Marshall W.F."/>
            <person name="Sood P."/>
        </authorList>
    </citation>
    <scope>NUCLEOTIDE SEQUENCE [LARGE SCALE GENOMIC DNA]</scope>
    <source>
        <strain evidence="7">WM001</strain>
    </source>
</reference>
<keyword evidence="3" id="KW-0131">Cell cycle</keyword>
<dbReference type="Pfam" id="PF02984">
    <property type="entry name" value="Cyclin_C"/>
    <property type="match status" value="1"/>
</dbReference>
<evidence type="ECO:0000313" key="7">
    <source>
        <dbReference type="EMBL" id="OMJ65378.1"/>
    </source>
</evidence>
<feature type="domain" description="Cyclin C-terminal" evidence="6">
    <location>
        <begin position="184"/>
        <end position="296"/>
    </location>
</feature>
<dbReference type="FunFam" id="1.10.472.10:FF:000001">
    <property type="entry name" value="G2/mitotic-specific cyclin"/>
    <property type="match status" value="1"/>
</dbReference>
<name>A0A1R2ALG6_9CILI</name>
<dbReference type="OrthoDB" id="5590282at2759"/>
<keyword evidence="2 4" id="KW-0195">Cyclin</keyword>
<dbReference type="AlphaFoldDB" id="A0A1R2ALG6"/>
<dbReference type="InterPro" id="IPR048258">
    <property type="entry name" value="Cyclins_cyclin-box"/>
</dbReference>
<dbReference type="InterPro" id="IPR036915">
    <property type="entry name" value="Cyclin-like_sf"/>
</dbReference>
<proteinExistence type="inferred from homology"/>
<dbReference type="SUPFAM" id="SSF47954">
    <property type="entry name" value="Cyclin-like"/>
    <property type="match status" value="2"/>
</dbReference>
<keyword evidence="8" id="KW-1185">Reference proteome</keyword>
<dbReference type="Proteomes" id="UP000187209">
    <property type="component" value="Unassembled WGS sequence"/>
</dbReference>
<feature type="domain" description="Cyclin-like" evidence="5">
    <location>
        <begin position="91"/>
        <end position="175"/>
    </location>
</feature>
<dbReference type="InterPro" id="IPR013763">
    <property type="entry name" value="Cyclin-like_dom"/>
</dbReference>
<comment type="caution">
    <text evidence="7">The sequence shown here is derived from an EMBL/GenBank/DDBJ whole genome shotgun (WGS) entry which is preliminary data.</text>
</comment>
<feature type="domain" description="Cyclin-like" evidence="5">
    <location>
        <begin position="188"/>
        <end position="268"/>
    </location>
</feature>
<dbReference type="PROSITE" id="PS00292">
    <property type="entry name" value="CYCLINS"/>
    <property type="match status" value="1"/>
</dbReference>
<dbReference type="SMART" id="SM00385">
    <property type="entry name" value="CYCLIN"/>
    <property type="match status" value="2"/>
</dbReference>
<dbReference type="EMBL" id="MPUH01002180">
    <property type="protein sequence ID" value="OMJ65378.1"/>
    <property type="molecule type" value="Genomic_DNA"/>
</dbReference>
<evidence type="ECO:0000256" key="3">
    <source>
        <dbReference type="ARBA" id="ARBA00023306"/>
    </source>
</evidence>
<evidence type="ECO:0000256" key="4">
    <source>
        <dbReference type="RuleBase" id="RU000383"/>
    </source>
</evidence>
<evidence type="ECO:0000259" key="6">
    <source>
        <dbReference type="SMART" id="SM01332"/>
    </source>
</evidence>
<dbReference type="InterPro" id="IPR046965">
    <property type="entry name" value="Cyclin_A/B-like"/>
</dbReference>
<dbReference type="GO" id="GO:0051301">
    <property type="term" value="P:cell division"/>
    <property type="evidence" value="ECO:0007669"/>
    <property type="project" value="UniProtKB-KW"/>
</dbReference>
<keyword evidence="1" id="KW-0132">Cell division</keyword>
<dbReference type="PIRSF" id="PIRSF001771">
    <property type="entry name" value="Cyclin_A_B_D_E"/>
    <property type="match status" value="1"/>
</dbReference>
<accession>A0A1R2ALG6</accession>
<evidence type="ECO:0000313" key="8">
    <source>
        <dbReference type="Proteomes" id="UP000187209"/>
    </source>
</evidence>
<dbReference type="Pfam" id="PF00134">
    <property type="entry name" value="Cyclin_N"/>
    <property type="match status" value="1"/>
</dbReference>
<evidence type="ECO:0000256" key="2">
    <source>
        <dbReference type="ARBA" id="ARBA00023127"/>
    </source>
</evidence>
<dbReference type="GO" id="GO:0044772">
    <property type="term" value="P:mitotic cell cycle phase transition"/>
    <property type="evidence" value="ECO:0007669"/>
    <property type="project" value="InterPro"/>
</dbReference>
<evidence type="ECO:0000256" key="1">
    <source>
        <dbReference type="ARBA" id="ARBA00022618"/>
    </source>
</evidence>
<dbReference type="InterPro" id="IPR004367">
    <property type="entry name" value="Cyclin_C-dom"/>
</dbReference>
<dbReference type="Gene3D" id="1.10.472.10">
    <property type="entry name" value="Cyclin-like"/>
    <property type="match status" value="2"/>
</dbReference>
<dbReference type="PANTHER" id="PTHR10177">
    <property type="entry name" value="CYCLINS"/>
    <property type="match status" value="1"/>
</dbReference>
<evidence type="ECO:0000259" key="5">
    <source>
        <dbReference type="SMART" id="SM00385"/>
    </source>
</evidence>
<dbReference type="InterPro" id="IPR006671">
    <property type="entry name" value="Cyclin_N"/>
</dbReference>
<dbReference type="SMART" id="SM01332">
    <property type="entry name" value="Cyclin_C"/>
    <property type="match status" value="1"/>
</dbReference>
<organism evidence="7 8">
    <name type="scientific">Stentor coeruleus</name>
    <dbReference type="NCBI Taxonomy" id="5963"/>
    <lineage>
        <taxon>Eukaryota</taxon>
        <taxon>Sar</taxon>
        <taxon>Alveolata</taxon>
        <taxon>Ciliophora</taxon>
        <taxon>Postciliodesmatophora</taxon>
        <taxon>Heterotrichea</taxon>
        <taxon>Heterotrichida</taxon>
        <taxon>Stentoridae</taxon>
        <taxon>Stentor</taxon>
    </lineage>
</organism>
<sequence>MNYIDVCKENRSSSYKKSIEAARKALSSLSFNRLPARHSPQPIDKNPKHVSEYSREIIQNLKQEELLYEAEKDFMKHQPDITSSSRAILINWLVSVHRYLKLLLETFYITVSLVDRYLQKKSVTKYQIQLLGISALFLAAKYEEIYPPEFSKYLKVCENAYTKAQIVLMEKEILKTLDFKLTVPTPWVFYQKFSESASLHRVEHNLGQYLIELTTLDINMLRYRSSLKAASAVLISQKQFKKDSVWRLQQITGYAESELKECIHDMMATLQLARFNPLKAIREKYSSQDYDSVSVN</sequence>
<dbReference type="CDD" id="cd20507">
    <property type="entry name" value="CYCLIN_CCNB1-like_rpt1"/>
    <property type="match status" value="1"/>
</dbReference>